<evidence type="ECO:0000256" key="5">
    <source>
        <dbReference type="SAM" id="Phobius"/>
    </source>
</evidence>
<dbReference type="PANTHER" id="PTHR43077">
    <property type="entry name" value="TRANSPORT PERMEASE YVFS-RELATED"/>
    <property type="match status" value="1"/>
</dbReference>
<evidence type="ECO:0000313" key="7">
    <source>
        <dbReference type="EMBL" id="EFM11837.1"/>
    </source>
</evidence>
<gene>
    <name evidence="7" type="ORF">PaecuDRAFT_1445</name>
</gene>
<name>E0I721_9BACL</name>
<evidence type="ECO:0000256" key="1">
    <source>
        <dbReference type="ARBA" id="ARBA00004141"/>
    </source>
</evidence>
<feature type="transmembrane region" description="Helical" evidence="5">
    <location>
        <begin position="12"/>
        <end position="33"/>
    </location>
</feature>
<dbReference type="AlphaFoldDB" id="E0I721"/>
<dbReference type="InterPro" id="IPR051328">
    <property type="entry name" value="T7SS_ABC-Transporter"/>
</dbReference>
<keyword evidence="2 5" id="KW-0812">Transmembrane</keyword>
<dbReference type="OrthoDB" id="2208410at2"/>
<evidence type="ECO:0000256" key="2">
    <source>
        <dbReference type="ARBA" id="ARBA00022692"/>
    </source>
</evidence>
<evidence type="ECO:0000313" key="8">
    <source>
        <dbReference type="Proteomes" id="UP000005387"/>
    </source>
</evidence>
<proteinExistence type="predicted"/>
<feature type="transmembrane region" description="Helical" evidence="5">
    <location>
        <begin position="233"/>
        <end position="254"/>
    </location>
</feature>
<dbReference type="GO" id="GO:0140359">
    <property type="term" value="F:ABC-type transporter activity"/>
    <property type="evidence" value="ECO:0007669"/>
    <property type="project" value="InterPro"/>
</dbReference>
<dbReference type="eggNOG" id="COG1511">
    <property type="taxonomic scope" value="Bacteria"/>
</dbReference>
<sequence length="390" mass="40982">MKQAVIAFLKRPTTIVGIITAITFQLIFSVIWMTGYDGVTDRVSKLHVGIVNADGDAGNVLSERLKQAVPFQTELYKDAAVAEQALNDRDLQMVIVIPQGFMEGLQAPGGQGALQFTINESNPAMIKSIMQSAADRLSAEVNKQAVAGGAEALLTSQNMTADQAKAIAASLADKVKADIASTNKIDGMNNQMVPMMLVLASYVGAMIMGMNIEQSSMMLSAQFSKWQRMAVRFLLNAGSAIVVSGVGVALIASLGGQAEHGFLLLWAFQALTVVTFMFVSQMFLFLFGMAGMLFNILSLSIQLVSSGAMIPRELLPSFYVHVGDALPATYAVQGIMNILFGGPTAAHAAGLLAVIAVAAMAISAAAVGMKKGKPIQSAAPAQVATVSSKS</sequence>
<keyword evidence="8" id="KW-1185">Reference proteome</keyword>
<evidence type="ECO:0000259" key="6">
    <source>
        <dbReference type="Pfam" id="PF12698"/>
    </source>
</evidence>
<keyword evidence="3 5" id="KW-1133">Transmembrane helix</keyword>
<dbReference type="InterPro" id="IPR013525">
    <property type="entry name" value="ABC2_TM"/>
</dbReference>
<feature type="transmembrane region" description="Helical" evidence="5">
    <location>
        <begin position="192"/>
        <end position="212"/>
    </location>
</feature>
<comment type="subcellular location">
    <subcellularLocation>
        <location evidence="1">Membrane</location>
        <topology evidence="1">Multi-pass membrane protein</topology>
    </subcellularLocation>
</comment>
<reference evidence="7 8" key="1">
    <citation type="submission" date="2010-07" db="EMBL/GenBank/DDBJ databases">
        <title>The draft genome of Paenibacillus curdlanolyticus YK9.</title>
        <authorList>
            <consortium name="US DOE Joint Genome Institute (JGI-PGF)"/>
            <person name="Lucas S."/>
            <person name="Copeland A."/>
            <person name="Lapidus A."/>
            <person name="Cheng J.-F."/>
            <person name="Bruce D."/>
            <person name="Goodwin L."/>
            <person name="Pitluck S."/>
            <person name="Land M.L."/>
            <person name="Hauser L."/>
            <person name="Chang Y.-J."/>
            <person name="Jeffries C."/>
            <person name="Anderson I.J."/>
            <person name="Johnson E."/>
            <person name="Loganathan U."/>
            <person name="Mulhopadhyay B."/>
            <person name="Kyrpides N."/>
            <person name="Woyke T.J."/>
        </authorList>
    </citation>
    <scope>NUCLEOTIDE SEQUENCE [LARGE SCALE GENOMIC DNA]</scope>
    <source>
        <strain evidence="7 8">YK9</strain>
    </source>
</reference>
<feature type="domain" description="ABC-2 type transporter transmembrane" evidence="6">
    <location>
        <begin position="19"/>
        <end position="364"/>
    </location>
</feature>
<dbReference type="Proteomes" id="UP000005387">
    <property type="component" value="Unassembled WGS sequence"/>
</dbReference>
<dbReference type="RefSeq" id="WP_006037456.1">
    <property type="nucleotide sequence ID" value="NZ_AEDD01000003.1"/>
</dbReference>
<feature type="transmembrane region" description="Helical" evidence="5">
    <location>
        <begin position="266"/>
        <end position="297"/>
    </location>
</feature>
<dbReference type="PANTHER" id="PTHR43077:SF10">
    <property type="entry name" value="TRANSPORT PERMEASE PROTEIN"/>
    <property type="match status" value="1"/>
</dbReference>
<protein>
    <submittedName>
        <fullName evidence="7">ABC-2 type transporter</fullName>
    </submittedName>
</protein>
<evidence type="ECO:0000256" key="3">
    <source>
        <dbReference type="ARBA" id="ARBA00022989"/>
    </source>
</evidence>
<organism evidence="7 8">
    <name type="scientific">Paenibacillus curdlanolyticus YK9</name>
    <dbReference type="NCBI Taxonomy" id="717606"/>
    <lineage>
        <taxon>Bacteria</taxon>
        <taxon>Bacillati</taxon>
        <taxon>Bacillota</taxon>
        <taxon>Bacilli</taxon>
        <taxon>Bacillales</taxon>
        <taxon>Paenibacillaceae</taxon>
        <taxon>Paenibacillus</taxon>
    </lineage>
</organism>
<evidence type="ECO:0000256" key="4">
    <source>
        <dbReference type="ARBA" id="ARBA00023136"/>
    </source>
</evidence>
<accession>E0I721</accession>
<dbReference type="EMBL" id="AEDD01000003">
    <property type="protein sequence ID" value="EFM11837.1"/>
    <property type="molecule type" value="Genomic_DNA"/>
</dbReference>
<dbReference type="Gene3D" id="3.40.1710.10">
    <property type="entry name" value="abc type-2 transporter like domain"/>
    <property type="match status" value="1"/>
</dbReference>
<feature type="transmembrane region" description="Helical" evidence="5">
    <location>
        <begin position="346"/>
        <end position="367"/>
    </location>
</feature>
<dbReference type="GO" id="GO:0016020">
    <property type="term" value="C:membrane"/>
    <property type="evidence" value="ECO:0007669"/>
    <property type="project" value="UniProtKB-SubCell"/>
</dbReference>
<dbReference type="Pfam" id="PF12698">
    <property type="entry name" value="ABC2_membrane_3"/>
    <property type="match status" value="1"/>
</dbReference>
<keyword evidence="4 5" id="KW-0472">Membrane</keyword>
<dbReference type="STRING" id="717606.PaecuDRAFT_1445"/>